<keyword evidence="2" id="KW-0433">Leucine-rich repeat</keyword>
<dbReference type="PROSITE" id="PS51450">
    <property type="entry name" value="LRR"/>
    <property type="match status" value="4"/>
</dbReference>
<keyword evidence="4 10" id="KW-0732">Signal</keyword>
<protein>
    <submittedName>
        <fullName evidence="11">Leucine Rich repeat-containing domain protein</fullName>
    </submittedName>
</protein>
<organism evidence="11 12">
    <name type="scientific">Dictyocaulus viviparus</name>
    <name type="common">Bovine lungworm</name>
    <dbReference type="NCBI Taxonomy" id="29172"/>
    <lineage>
        <taxon>Eukaryota</taxon>
        <taxon>Metazoa</taxon>
        <taxon>Ecdysozoa</taxon>
        <taxon>Nematoda</taxon>
        <taxon>Chromadorea</taxon>
        <taxon>Rhabditida</taxon>
        <taxon>Rhabditina</taxon>
        <taxon>Rhabditomorpha</taxon>
        <taxon>Strongyloidea</taxon>
        <taxon>Metastrongylidae</taxon>
        <taxon>Dictyocaulus</taxon>
    </lineage>
</organism>
<evidence type="ECO:0000256" key="7">
    <source>
        <dbReference type="ARBA" id="ARBA00023136"/>
    </source>
</evidence>
<dbReference type="Pfam" id="PF13855">
    <property type="entry name" value="LRR_8"/>
    <property type="match status" value="3"/>
</dbReference>
<comment type="subcellular location">
    <subcellularLocation>
        <location evidence="1">Membrane</location>
        <topology evidence="1">Single-pass membrane protein</topology>
    </subcellularLocation>
</comment>
<name>A0A0D8XLH9_DICVI</name>
<evidence type="ECO:0000256" key="1">
    <source>
        <dbReference type="ARBA" id="ARBA00004167"/>
    </source>
</evidence>
<feature type="chain" id="PRO_5012023079" evidence="10">
    <location>
        <begin position="16"/>
        <end position="606"/>
    </location>
</feature>
<keyword evidence="6" id="KW-1133">Transmembrane helix</keyword>
<dbReference type="SMART" id="SM00365">
    <property type="entry name" value="LRR_SD22"/>
    <property type="match status" value="7"/>
</dbReference>
<evidence type="ECO:0000256" key="9">
    <source>
        <dbReference type="SAM" id="MobiDB-lite"/>
    </source>
</evidence>
<dbReference type="GO" id="GO:0007165">
    <property type="term" value="P:signal transduction"/>
    <property type="evidence" value="ECO:0007669"/>
    <property type="project" value="TreeGrafter"/>
</dbReference>
<dbReference type="InterPro" id="IPR032675">
    <property type="entry name" value="LRR_dom_sf"/>
</dbReference>
<dbReference type="InterPro" id="IPR001611">
    <property type="entry name" value="Leu-rich_rpt"/>
</dbReference>
<evidence type="ECO:0000256" key="4">
    <source>
        <dbReference type="ARBA" id="ARBA00022729"/>
    </source>
</evidence>
<feature type="region of interest" description="Disordered" evidence="9">
    <location>
        <begin position="547"/>
        <end position="606"/>
    </location>
</feature>
<keyword evidence="5" id="KW-0677">Repeat</keyword>
<dbReference type="Proteomes" id="UP000053766">
    <property type="component" value="Unassembled WGS sequence"/>
</dbReference>
<dbReference type="PANTHER" id="PTHR24365">
    <property type="entry name" value="TOLL-LIKE RECEPTOR"/>
    <property type="match status" value="1"/>
</dbReference>
<evidence type="ECO:0000256" key="6">
    <source>
        <dbReference type="ARBA" id="ARBA00022989"/>
    </source>
</evidence>
<accession>A0A0D8XLH9</accession>
<keyword evidence="12" id="KW-1185">Reference proteome</keyword>
<dbReference type="SMART" id="SM00369">
    <property type="entry name" value="LRR_TYP"/>
    <property type="match status" value="8"/>
</dbReference>
<sequence length="606" mass="68402">MIVLLLAVVLPSAYARHSTSVPGCPDLDVLEAEVDPNIDFNNLVLCFCKVQGKSLVSISCLYGSNLDHLRKATNAVTAANFTTNTITFQHTEFADSGLPRFAELAPALSNLEVRECTNIEPLIVPEETFEGLNTTMKSLVINTCNLKEIPVAIKQLTQLETLILSNNKIQRVYNSTFSEMKELKYIDLSGNFITDIEDGSFKSLEKIETLIFGDHNYINESIIDAISRLKSLKTLDLSKADGIFEPPTELFNNLSKLELDLRVNLIENISAYAFDGLSSLNRLSLAGNYIRNLEKNIWSGLDVLEEIDLGWNEIHELPNDVFLPVSTNLKTLNLRHNPLNSIPSTSLKNLRSLILSECPLKNFGEEQLKDYTNLETIDVSKCNLTLIHPDTFINQKRSLKTLHLEHNKLNTLDPKIIEELHELELLDVSENPFICDVGIKDFIVAIENRYKVAAKEGKDFTIVNANETLCDRPYTLRHQALLNINITDLQPYDEILDTTTTPLAKTVDLETIEQKSTTPLTLPDFFIGTKTNETLFKEEPRREVYDFNTANDAKNAMNKKEKKRKVTSKNSNRAKKSSRSEDGMVEIELDCHHSTKNEQQMGKSQH</sequence>
<feature type="compositionally biased region" description="Polar residues" evidence="9">
    <location>
        <begin position="597"/>
        <end position="606"/>
    </location>
</feature>
<dbReference type="PANTHER" id="PTHR24365:SF541">
    <property type="entry name" value="PROTEIN TOLL-RELATED"/>
    <property type="match status" value="1"/>
</dbReference>
<evidence type="ECO:0000256" key="10">
    <source>
        <dbReference type="SAM" id="SignalP"/>
    </source>
</evidence>
<dbReference type="GO" id="GO:0038023">
    <property type="term" value="F:signaling receptor activity"/>
    <property type="evidence" value="ECO:0007669"/>
    <property type="project" value="TreeGrafter"/>
</dbReference>
<keyword evidence="7" id="KW-0472">Membrane</keyword>
<proteinExistence type="predicted"/>
<dbReference type="STRING" id="29172.A0A0D8XLH9"/>
<keyword evidence="3" id="KW-0812">Transmembrane</keyword>
<feature type="signal peptide" evidence="10">
    <location>
        <begin position="1"/>
        <end position="15"/>
    </location>
</feature>
<dbReference type="Pfam" id="PF00560">
    <property type="entry name" value="LRR_1"/>
    <property type="match status" value="1"/>
</dbReference>
<dbReference type="GO" id="GO:0005886">
    <property type="term" value="C:plasma membrane"/>
    <property type="evidence" value="ECO:0007669"/>
    <property type="project" value="TreeGrafter"/>
</dbReference>
<dbReference type="EMBL" id="KN716457">
    <property type="protein sequence ID" value="KJH44654.1"/>
    <property type="molecule type" value="Genomic_DNA"/>
</dbReference>
<evidence type="ECO:0000256" key="5">
    <source>
        <dbReference type="ARBA" id="ARBA00022737"/>
    </source>
</evidence>
<evidence type="ECO:0000256" key="2">
    <source>
        <dbReference type="ARBA" id="ARBA00022614"/>
    </source>
</evidence>
<evidence type="ECO:0000256" key="3">
    <source>
        <dbReference type="ARBA" id="ARBA00022692"/>
    </source>
</evidence>
<feature type="compositionally biased region" description="Basic residues" evidence="9">
    <location>
        <begin position="560"/>
        <end position="577"/>
    </location>
</feature>
<dbReference type="Gene3D" id="3.80.10.10">
    <property type="entry name" value="Ribonuclease Inhibitor"/>
    <property type="match status" value="2"/>
</dbReference>
<gene>
    <name evidence="11" type="ORF">DICVIV_09301</name>
</gene>
<dbReference type="AlphaFoldDB" id="A0A0D8XLH9"/>
<reference evidence="12" key="2">
    <citation type="journal article" date="2016" name="Sci. Rep.">
        <title>Dictyocaulus viviparus genome, variome and transcriptome elucidate lungworm biology and support future intervention.</title>
        <authorList>
            <person name="McNulty S.N."/>
            <person name="Strube C."/>
            <person name="Rosa B.A."/>
            <person name="Martin J.C."/>
            <person name="Tyagi R."/>
            <person name="Choi Y.J."/>
            <person name="Wang Q."/>
            <person name="Hallsworth Pepin K."/>
            <person name="Zhang X."/>
            <person name="Ozersky P."/>
            <person name="Wilson R.K."/>
            <person name="Sternberg P.W."/>
            <person name="Gasser R.B."/>
            <person name="Mitreva M."/>
        </authorList>
    </citation>
    <scope>NUCLEOTIDE SEQUENCE [LARGE SCALE GENOMIC DNA]</scope>
    <source>
        <strain evidence="12">HannoverDv2000</strain>
    </source>
</reference>
<evidence type="ECO:0000256" key="8">
    <source>
        <dbReference type="ARBA" id="ARBA00023180"/>
    </source>
</evidence>
<dbReference type="OrthoDB" id="6363818at2759"/>
<evidence type="ECO:0000313" key="11">
    <source>
        <dbReference type="EMBL" id="KJH44654.1"/>
    </source>
</evidence>
<reference evidence="11 12" key="1">
    <citation type="submission" date="2013-11" db="EMBL/GenBank/DDBJ databases">
        <title>Draft genome of the bovine lungworm Dictyocaulus viviparus.</title>
        <authorList>
            <person name="Mitreva M."/>
        </authorList>
    </citation>
    <scope>NUCLEOTIDE SEQUENCE [LARGE SCALE GENOMIC DNA]</scope>
    <source>
        <strain evidence="11 12">HannoverDv2000</strain>
    </source>
</reference>
<dbReference type="SUPFAM" id="SSF52058">
    <property type="entry name" value="L domain-like"/>
    <property type="match status" value="1"/>
</dbReference>
<dbReference type="InterPro" id="IPR003591">
    <property type="entry name" value="Leu-rich_rpt_typical-subtyp"/>
</dbReference>
<evidence type="ECO:0000313" key="12">
    <source>
        <dbReference type="Proteomes" id="UP000053766"/>
    </source>
</evidence>
<keyword evidence="8" id="KW-0325">Glycoprotein</keyword>